<accession>A0A8T0HSM7</accession>
<comment type="caution">
    <text evidence="1">The sequence shown here is derived from an EMBL/GenBank/DDBJ whole genome shotgun (WGS) entry which is preliminary data.</text>
</comment>
<dbReference type="EMBL" id="CM026426">
    <property type="protein sequence ID" value="KAG0573771.1"/>
    <property type="molecule type" value="Genomic_DNA"/>
</dbReference>
<proteinExistence type="predicted"/>
<evidence type="ECO:0000313" key="1">
    <source>
        <dbReference type="EMBL" id="KAG0573771.1"/>
    </source>
</evidence>
<organism evidence="1 2">
    <name type="scientific">Ceratodon purpureus</name>
    <name type="common">Fire moss</name>
    <name type="synonym">Dicranum purpureum</name>
    <dbReference type="NCBI Taxonomy" id="3225"/>
    <lineage>
        <taxon>Eukaryota</taxon>
        <taxon>Viridiplantae</taxon>
        <taxon>Streptophyta</taxon>
        <taxon>Embryophyta</taxon>
        <taxon>Bryophyta</taxon>
        <taxon>Bryophytina</taxon>
        <taxon>Bryopsida</taxon>
        <taxon>Dicranidae</taxon>
        <taxon>Pseudoditrichales</taxon>
        <taxon>Ditrichaceae</taxon>
        <taxon>Ceratodon</taxon>
    </lineage>
</organism>
<dbReference type="Proteomes" id="UP000822688">
    <property type="component" value="Chromosome V"/>
</dbReference>
<dbReference type="AlphaFoldDB" id="A0A8T0HSM7"/>
<gene>
    <name evidence="1" type="ORF">KC19_VG208400</name>
</gene>
<protein>
    <submittedName>
        <fullName evidence="1">Uncharacterized protein</fullName>
    </submittedName>
</protein>
<reference evidence="1" key="1">
    <citation type="submission" date="2020-06" db="EMBL/GenBank/DDBJ databases">
        <title>WGS assembly of Ceratodon purpureus strain R40.</title>
        <authorList>
            <person name="Carey S.B."/>
            <person name="Jenkins J."/>
            <person name="Shu S."/>
            <person name="Lovell J.T."/>
            <person name="Sreedasyam A."/>
            <person name="Maumus F."/>
            <person name="Tiley G.P."/>
            <person name="Fernandez-Pozo N."/>
            <person name="Barry K."/>
            <person name="Chen C."/>
            <person name="Wang M."/>
            <person name="Lipzen A."/>
            <person name="Daum C."/>
            <person name="Saski C.A."/>
            <person name="Payton A.C."/>
            <person name="Mcbreen J.C."/>
            <person name="Conrad R.E."/>
            <person name="Kollar L.M."/>
            <person name="Olsson S."/>
            <person name="Huttunen S."/>
            <person name="Landis J.B."/>
            <person name="Wickett N.J."/>
            <person name="Johnson M.G."/>
            <person name="Rensing S.A."/>
            <person name="Grimwood J."/>
            <person name="Schmutz J."/>
            <person name="Mcdaniel S.F."/>
        </authorList>
    </citation>
    <scope>NUCLEOTIDE SEQUENCE</scope>
    <source>
        <strain evidence="1">R40</strain>
    </source>
</reference>
<evidence type="ECO:0000313" key="2">
    <source>
        <dbReference type="Proteomes" id="UP000822688"/>
    </source>
</evidence>
<keyword evidence="2" id="KW-1185">Reference proteome</keyword>
<name>A0A8T0HSM7_CERPU</name>
<sequence>MAQSSNHHPEEDLVPIQNFMRRFSHVEPGQEESTRLSRDEGEVTIAAAATVMQPTTSQRRAVMAWLMSAFQSGPTPPPLREPERYDIIVLSISDVKKWLTSHPKASITIVAFMLATVIDRMPFYDGFHRTLCRCIEDETCYLAFVLKRVKFLVLCV</sequence>